<dbReference type="PATRIC" id="fig|1280949.3.peg.2277"/>
<organism evidence="5 6">
    <name type="scientific">Hyphomonas adhaerens MHS-3</name>
    <dbReference type="NCBI Taxonomy" id="1280949"/>
    <lineage>
        <taxon>Bacteria</taxon>
        <taxon>Pseudomonadati</taxon>
        <taxon>Pseudomonadota</taxon>
        <taxon>Alphaproteobacteria</taxon>
        <taxon>Hyphomonadales</taxon>
        <taxon>Hyphomonadaceae</taxon>
        <taxon>Hyphomonas</taxon>
    </lineage>
</organism>
<dbReference type="OrthoDB" id="9805730at2"/>
<evidence type="ECO:0000313" key="5">
    <source>
        <dbReference type="EMBL" id="KCZ86235.1"/>
    </source>
</evidence>
<accession>A0A069E7K9</accession>
<dbReference type="InterPro" id="IPR032687">
    <property type="entry name" value="AraC-type_N"/>
</dbReference>
<evidence type="ECO:0000256" key="2">
    <source>
        <dbReference type="ARBA" id="ARBA00023125"/>
    </source>
</evidence>
<dbReference type="InterPro" id="IPR009057">
    <property type="entry name" value="Homeodomain-like_sf"/>
</dbReference>
<comment type="caution">
    <text evidence="5">The sequence shown here is derived from an EMBL/GenBank/DDBJ whole genome shotgun (WGS) entry which is preliminary data.</text>
</comment>
<keyword evidence="6" id="KW-1185">Reference proteome</keyword>
<dbReference type="SUPFAM" id="SSF46689">
    <property type="entry name" value="Homeodomain-like"/>
    <property type="match status" value="1"/>
</dbReference>
<dbReference type="Gene3D" id="1.10.10.60">
    <property type="entry name" value="Homeodomain-like"/>
    <property type="match status" value="1"/>
</dbReference>
<dbReference type="AlphaFoldDB" id="A0A069E7K9"/>
<gene>
    <name evidence="5" type="ORF">HAD_11130</name>
</gene>
<dbReference type="SMART" id="SM00342">
    <property type="entry name" value="HTH_ARAC"/>
    <property type="match status" value="1"/>
</dbReference>
<proteinExistence type="predicted"/>
<dbReference type="GO" id="GO:0000976">
    <property type="term" value="F:transcription cis-regulatory region binding"/>
    <property type="evidence" value="ECO:0007669"/>
    <property type="project" value="TreeGrafter"/>
</dbReference>
<dbReference type="GO" id="GO:0005829">
    <property type="term" value="C:cytosol"/>
    <property type="evidence" value="ECO:0007669"/>
    <property type="project" value="TreeGrafter"/>
</dbReference>
<keyword evidence="2" id="KW-0238">DNA-binding</keyword>
<dbReference type="Pfam" id="PF12625">
    <property type="entry name" value="Arabinose_bd"/>
    <property type="match status" value="1"/>
</dbReference>
<keyword evidence="1" id="KW-0805">Transcription regulation</keyword>
<dbReference type="PROSITE" id="PS01124">
    <property type="entry name" value="HTH_ARAC_FAMILY_2"/>
    <property type="match status" value="1"/>
</dbReference>
<keyword evidence="3" id="KW-0804">Transcription</keyword>
<dbReference type="STRING" id="1280949.HAD_11130"/>
<sequence>MDGMSTSRTNSRVVFEIGQIAPILNWAGSEGVDVDRIISRIGLTPGVLEDAPNTKLPLADYFRVQSEIARSLDDLTAQLSERKLLYQSGSFVLSQMKTARTLQDNIRNLASYFNMLHGGNYNLVRQSGETLTLILNDSEFPYRFRDDEALTHFVRDALLIKVYCLLDSLTGGVASKALTRVSLVRRRQEIEDTLTSFWEVPVQYNNTVYELVFDYDIACQQIAPATNADLSADGIFSRVIHHLETLEPETDTRPFAIRTEDLISEGLETQQAVADAFGISVATLRRRLSEERTSFRDLLLNHRMDRANALLTRGASVSQVSEQLGYSDVRAFNRAFKKMRGVSPAVFARKGDIINETA</sequence>
<dbReference type="InterPro" id="IPR018060">
    <property type="entry name" value="HTH_AraC"/>
</dbReference>
<dbReference type="Proteomes" id="UP000027446">
    <property type="component" value="Unassembled WGS sequence"/>
</dbReference>
<dbReference type="RefSeq" id="WP_051596164.1">
    <property type="nucleotide sequence ID" value="NZ_ARYH01000001.1"/>
</dbReference>
<evidence type="ECO:0000259" key="4">
    <source>
        <dbReference type="PROSITE" id="PS01124"/>
    </source>
</evidence>
<dbReference type="PANTHER" id="PTHR47894">
    <property type="entry name" value="HTH-TYPE TRANSCRIPTIONAL REGULATOR GADX"/>
    <property type="match status" value="1"/>
</dbReference>
<name>A0A069E7K9_9PROT</name>
<feature type="domain" description="HTH araC/xylS-type" evidence="4">
    <location>
        <begin position="252"/>
        <end position="350"/>
    </location>
</feature>
<dbReference type="Pfam" id="PF12833">
    <property type="entry name" value="HTH_18"/>
    <property type="match status" value="1"/>
</dbReference>
<dbReference type="EMBL" id="ARYH01000001">
    <property type="protein sequence ID" value="KCZ86235.1"/>
    <property type="molecule type" value="Genomic_DNA"/>
</dbReference>
<dbReference type="eggNOG" id="COG2207">
    <property type="taxonomic scope" value="Bacteria"/>
</dbReference>
<protein>
    <submittedName>
        <fullName evidence="5">Transcriptional regulator, AraC family protein</fullName>
    </submittedName>
</protein>
<dbReference type="GO" id="GO:0003700">
    <property type="term" value="F:DNA-binding transcription factor activity"/>
    <property type="evidence" value="ECO:0007669"/>
    <property type="project" value="InterPro"/>
</dbReference>
<reference evidence="5 6" key="1">
    <citation type="journal article" date="2014" name="Antonie Van Leeuwenhoek">
        <title>Hyphomonas beringensis sp. nov. and Hyphomonas chukchiensis sp. nov., isolated from surface seawater of the Bering Sea and Chukchi Sea.</title>
        <authorList>
            <person name="Li C."/>
            <person name="Lai Q."/>
            <person name="Li G."/>
            <person name="Dong C."/>
            <person name="Wang J."/>
            <person name="Liao Y."/>
            <person name="Shao Z."/>
        </authorList>
    </citation>
    <scope>NUCLEOTIDE SEQUENCE [LARGE SCALE GENOMIC DNA]</scope>
    <source>
        <strain evidence="5 6">MHS-3</strain>
    </source>
</reference>
<evidence type="ECO:0000256" key="3">
    <source>
        <dbReference type="ARBA" id="ARBA00023163"/>
    </source>
</evidence>
<evidence type="ECO:0000256" key="1">
    <source>
        <dbReference type="ARBA" id="ARBA00023015"/>
    </source>
</evidence>
<evidence type="ECO:0000313" key="6">
    <source>
        <dbReference type="Proteomes" id="UP000027446"/>
    </source>
</evidence>
<dbReference type="PANTHER" id="PTHR47894:SF1">
    <property type="entry name" value="HTH-TYPE TRANSCRIPTIONAL REGULATOR VQSM"/>
    <property type="match status" value="1"/>
</dbReference>